<keyword evidence="2" id="KW-1185">Reference proteome</keyword>
<accession>A0A815H1W5</accession>
<reference evidence="1" key="1">
    <citation type="submission" date="2021-02" db="EMBL/GenBank/DDBJ databases">
        <authorList>
            <person name="Nowell W R."/>
        </authorList>
    </citation>
    <scope>NUCLEOTIDE SEQUENCE</scope>
</reference>
<name>A0A815H1W5_ADIRI</name>
<gene>
    <name evidence="1" type="ORF">XAT740_LOCUS31217</name>
</gene>
<evidence type="ECO:0000313" key="2">
    <source>
        <dbReference type="Proteomes" id="UP000663828"/>
    </source>
</evidence>
<dbReference type="AlphaFoldDB" id="A0A815H1W5"/>
<sequence>MPIKKIYDEEIFKAKFDQETLACVPLAEQIQPGLNQAQRKLTPVLPTTISFDIPDGYHNTTSGETFLISDKLFSRKKRMLAFGSPRQLQLLFESSMIFLDGTFLSTPPFFEQVFTIHGLKFDCELNSITVSMGMVWKPERMMSDFEVGLIPAISTEFPKSIHSCCFFRYQQSLYRRIQSLGLATAYSNDELVRNYRRKLTVLPLLPVDKVESSFYHLRTTVDSTVKNQLRDLFMYFDNYWINTIPVQMRNVHNCPYRTNNICEGSHSRLNRRIERAHMVLYPVYSGRGN</sequence>
<evidence type="ECO:0008006" key="3">
    <source>
        <dbReference type="Google" id="ProtNLM"/>
    </source>
</evidence>
<proteinExistence type="predicted"/>
<dbReference type="EMBL" id="CAJNOR010002829">
    <property type="protein sequence ID" value="CAF1345954.1"/>
    <property type="molecule type" value="Genomic_DNA"/>
</dbReference>
<comment type="caution">
    <text evidence="1">The sequence shown here is derived from an EMBL/GenBank/DDBJ whole genome shotgun (WGS) entry which is preliminary data.</text>
</comment>
<evidence type="ECO:0000313" key="1">
    <source>
        <dbReference type="EMBL" id="CAF1345954.1"/>
    </source>
</evidence>
<dbReference type="PANTHER" id="PTHR47160:SF10">
    <property type="entry name" value="MULE TRANSPOSASE DOMAIN-CONTAINING PROTEIN"/>
    <property type="match status" value="1"/>
</dbReference>
<dbReference type="PANTHER" id="PTHR47160">
    <property type="entry name" value="PUTATIVE-RELATED"/>
    <property type="match status" value="1"/>
</dbReference>
<dbReference type="Proteomes" id="UP000663828">
    <property type="component" value="Unassembled WGS sequence"/>
</dbReference>
<organism evidence="1 2">
    <name type="scientific">Adineta ricciae</name>
    <name type="common">Rotifer</name>
    <dbReference type="NCBI Taxonomy" id="249248"/>
    <lineage>
        <taxon>Eukaryota</taxon>
        <taxon>Metazoa</taxon>
        <taxon>Spiralia</taxon>
        <taxon>Gnathifera</taxon>
        <taxon>Rotifera</taxon>
        <taxon>Eurotatoria</taxon>
        <taxon>Bdelloidea</taxon>
        <taxon>Adinetida</taxon>
        <taxon>Adinetidae</taxon>
        <taxon>Adineta</taxon>
    </lineage>
</organism>
<protein>
    <recommendedName>
        <fullName evidence="3">MULE transposase domain-containing protein</fullName>
    </recommendedName>
</protein>